<name>A0A1D9Q3Y2_SCLS1</name>
<proteinExistence type="predicted"/>
<dbReference type="EMBL" id="CP017818">
    <property type="protein sequence ID" value="APA09606.1"/>
    <property type="molecule type" value="Genomic_DNA"/>
</dbReference>
<protein>
    <submittedName>
        <fullName evidence="1">Uncharacterized protein</fullName>
    </submittedName>
</protein>
<evidence type="ECO:0000313" key="1">
    <source>
        <dbReference type="EMBL" id="APA09606.1"/>
    </source>
</evidence>
<evidence type="ECO:0000313" key="2">
    <source>
        <dbReference type="Proteomes" id="UP000177798"/>
    </source>
</evidence>
<sequence length="123" mass="13809">MVSRGKNSHVAAWPPIFEHGEKPGLWLMYKDVCYSPWFHNLAHSTNVAATQSLSQTYAIDCRTFDFYTIIVPTQKAVDRMSTNIGSLVNIPEGGKSPIFAPRTSRNSVGIPEAEVESHRRIYI</sequence>
<accession>A0A1D9Q3Y2</accession>
<organism evidence="1 2">
    <name type="scientific">Sclerotinia sclerotiorum (strain ATCC 18683 / 1980 / Ss-1)</name>
    <name type="common">White mold</name>
    <name type="synonym">Whetzelinia sclerotiorum</name>
    <dbReference type="NCBI Taxonomy" id="665079"/>
    <lineage>
        <taxon>Eukaryota</taxon>
        <taxon>Fungi</taxon>
        <taxon>Dikarya</taxon>
        <taxon>Ascomycota</taxon>
        <taxon>Pezizomycotina</taxon>
        <taxon>Leotiomycetes</taxon>
        <taxon>Helotiales</taxon>
        <taxon>Sclerotiniaceae</taxon>
        <taxon>Sclerotinia</taxon>
    </lineage>
</organism>
<dbReference type="AlphaFoldDB" id="A0A1D9Q3Y2"/>
<dbReference type="VEuPathDB" id="FungiDB:sscle_05g043760"/>
<dbReference type="Proteomes" id="UP000177798">
    <property type="component" value="Chromosome 5"/>
</dbReference>
<gene>
    <name evidence="1" type="ORF">sscle_05g043760</name>
</gene>
<reference evidence="2" key="1">
    <citation type="journal article" date="2017" name="Genome Biol. Evol.">
        <title>The complete genome sequence of the phytopathogenic fungus Sclerotinia sclerotiorum reveals insights into the genome architecture of broad host range pathogens.</title>
        <authorList>
            <person name="Derbyshire M."/>
            <person name="Denton-Giles M."/>
            <person name="Hegedus D."/>
            <person name="Seifbarghy S."/>
            <person name="Rollins J."/>
            <person name="van Kan J."/>
            <person name="Seidl M.F."/>
            <person name="Faino L."/>
            <person name="Mbengue M."/>
            <person name="Navaud O."/>
            <person name="Raffaele S."/>
            <person name="Hammond-Kosack K."/>
            <person name="Heard S."/>
            <person name="Oliver R."/>
        </authorList>
    </citation>
    <scope>NUCLEOTIDE SEQUENCE [LARGE SCALE GENOMIC DNA]</scope>
    <source>
        <strain evidence="2">ATCC 18683 / 1980 / Ss-1</strain>
    </source>
</reference>